<dbReference type="EMBL" id="WIXP02000009">
    <property type="protein sequence ID" value="KAF6205245.1"/>
    <property type="molecule type" value="Genomic_DNA"/>
</dbReference>
<evidence type="ECO:0000259" key="4">
    <source>
        <dbReference type="Pfam" id="PF16979"/>
    </source>
</evidence>
<evidence type="ECO:0000313" key="5">
    <source>
        <dbReference type="EMBL" id="KAF6205245.1"/>
    </source>
</evidence>
<dbReference type="OrthoDB" id="241990at2759"/>
<dbReference type="InterPro" id="IPR031313">
    <property type="entry name" value="Sin1_PH_dom"/>
</dbReference>
<evidence type="ECO:0000256" key="1">
    <source>
        <dbReference type="ARBA" id="ARBA00009407"/>
    </source>
</evidence>
<accession>A0A8S9XCG5</accession>
<dbReference type="GO" id="GO:0031932">
    <property type="term" value="C:TORC2 complex"/>
    <property type="evidence" value="ECO:0007669"/>
    <property type="project" value="InterPro"/>
</dbReference>
<feature type="domain" description="Sin1 N-terminal" evidence="2">
    <location>
        <begin position="46"/>
        <end position="121"/>
    </location>
</feature>
<dbReference type="Pfam" id="PF16979">
    <property type="entry name" value="SIN1_PH"/>
    <property type="match status" value="1"/>
</dbReference>
<dbReference type="Pfam" id="PF16978">
    <property type="entry name" value="CRIM"/>
    <property type="match status" value="1"/>
</dbReference>
<dbReference type="InterPro" id="IPR008828">
    <property type="entry name" value="Sin1/Avo1"/>
</dbReference>
<dbReference type="GO" id="GO:0005886">
    <property type="term" value="C:plasma membrane"/>
    <property type="evidence" value="ECO:0007669"/>
    <property type="project" value="TreeGrafter"/>
</dbReference>
<gene>
    <name evidence="5" type="ORF">GE061_019413</name>
</gene>
<proteinExistence type="inferred from homology"/>
<dbReference type="AlphaFoldDB" id="A0A8S9XCG5"/>
<evidence type="ECO:0008006" key="7">
    <source>
        <dbReference type="Google" id="ProtNLM"/>
    </source>
</evidence>
<keyword evidence="6" id="KW-1185">Reference proteome</keyword>
<feature type="domain" description="CRIM" evidence="3">
    <location>
        <begin position="135"/>
        <end position="263"/>
    </location>
</feature>
<dbReference type="InterPro" id="IPR031567">
    <property type="entry name" value="CRIM_dom"/>
</dbReference>
<dbReference type="Pfam" id="PF05422">
    <property type="entry name" value="SIN1"/>
    <property type="match status" value="1"/>
</dbReference>
<reference evidence="5" key="1">
    <citation type="journal article" date="2021" name="Mol. Ecol. Resour.">
        <title>Apolygus lucorum genome provides insights into omnivorousness and mesophyll feeding.</title>
        <authorList>
            <person name="Liu Y."/>
            <person name="Liu H."/>
            <person name="Wang H."/>
            <person name="Huang T."/>
            <person name="Liu B."/>
            <person name="Yang B."/>
            <person name="Yin L."/>
            <person name="Li B."/>
            <person name="Zhang Y."/>
            <person name="Zhang S."/>
            <person name="Jiang F."/>
            <person name="Zhang X."/>
            <person name="Ren Y."/>
            <person name="Wang B."/>
            <person name="Wang S."/>
            <person name="Lu Y."/>
            <person name="Wu K."/>
            <person name="Fan W."/>
            <person name="Wang G."/>
        </authorList>
    </citation>
    <scope>NUCLEOTIDE SEQUENCE</scope>
    <source>
        <strain evidence="5">12Hb</strain>
    </source>
</reference>
<organism evidence="5 6">
    <name type="scientific">Apolygus lucorum</name>
    <name type="common">Small green plant bug</name>
    <name type="synonym">Lygocoris lucorum</name>
    <dbReference type="NCBI Taxonomy" id="248454"/>
    <lineage>
        <taxon>Eukaryota</taxon>
        <taxon>Metazoa</taxon>
        <taxon>Ecdysozoa</taxon>
        <taxon>Arthropoda</taxon>
        <taxon>Hexapoda</taxon>
        <taxon>Insecta</taxon>
        <taxon>Pterygota</taxon>
        <taxon>Neoptera</taxon>
        <taxon>Paraneoptera</taxon>
        <taxon>Hemiptera</taxon>
        <taxon>Heteroptera</taxon>
        <taxon>Panheteroptera</taxon>
        <taxon>Cimicomorpha</taxon>
        <taxon>Miridae</taxon>
        <taxon>Mirini</taxon>
        <taxon>Apolygus</taxon>
    </lineage>
</organism>
<dbReference type="PANTHER" id="PTHR13335:SF1">
    <property type="entry name" value="TARGET OF RAPAMYCIN COMPLEX 2 SUBUNIT MAPKAP1"/>
    <property type="match status" value="1"/>
</dbReference>
<name>A0A8S9XCG5_APOLU</name>
<dbReference type="GO" id="GO:0038203">
    <property type="term" value="P:TORC2 signaling"/>
    <property type="evidence" value="ECO:0007669"/>
    <property type="project" value="TreeGrafter"/>
</dbReference>
<evidence type="ECO:0000259" key="2">
    <source>
        <dbReference type="Pfam" id="PF05422"/>
    </source>
</evidence>
<feature type="domain" description="SIN1-type PH" evidence="4">
    <location>
        <begin position="313"/>
        <end position="431"/>
    </location>
</feature>
<dbReference type="Gene3D" id="2.30.29.30">
    <property type="entry name" value="Pleckstrin-homology domain (PH domain)/Phosphotyrosine-binding domain (PTB)"/>
    <property type="match status" value="1"/>
</dbReference>
<dbReference type="Proteomes" id="UP000466442">
    <property type="component" value="Linkage Group LG9"/>
</dbReference>
<comment type="similarity">
    <text evidence="1">Belongs to the SIN1 family.</text>
</comment>
<dbReference type="PANTHER" id="PTHR13335">
    <property type="entry name" value="TARGET OF RAPAMYCIN COMPLEX 2 SUBUNIT MAPKAP1"/>
    <property type="match status" value="1"/>
</dbReference>
<evidence type="ECO:0000259" key="3">
    <source>
        <dbReference type="Pfam" id="PF16978"/>
    </source>
</evidence>
<comment type="caution">
    <text evidence="5">The sequence shown here is derived from an EMBL/GenBank/DDBJ whole genome shotgun (WGS) entry which is preliminary data.</text>
</comment>
<evidence type="ECO:0000313" key="6">
    <source>
        <dbReference type="Proteomes" id="UP000466442"/>
    </source>
</evidence>
<dbReference type="GO" id="GO:0005546">
    <property type="term" value="F:phosphatidylinositol-4,5-bisphosphate binding"/>
    <property type="evidence" value="ECO:0007669"/>
    <property type="project" value="TreeGrafter"/>
</dbReference>
<dbReference type="GO" id="GO:0005737">
    <property type="term" value="C:cytoplasm"/>
    <property type="evidence" value="ECO:0007669"/>
    <property type="project" value="TreeGrafter"/>
</dbReference>
<dbReference type="InterPro" id="IPR011993">
    <property type="entry name" value="PH-like_dom_sf"/>
</dbReference>
<dbReference type="InterPro" id="IPR032679">
    <property type="entry name" value="Sin1_N"/>
</dbReference>
<sequence length="608" mass="68848">MALYDNKHYILSHIRNSFIASDDSGMCEVVMTCDNVARQIPVGKYDCYPNVLEEEEEDAILAQSFDINSDLQFGLRRPKARMERAVSTEKKKAIKSKNIKWTNPSRLLSNDELNVFFPHKDLELTRKENAGKRVSLLTELLAKYPNQPDNPFKDYAKLDGNAQVGVPIKKYRIYVTMLPEEIQKFPMEVTIVASAKVSDLIGLICWKCSTEFTDVSLKDSASNYSLYIAEDDGDVDWDFPCLDSREIINKFGFSYLAIVDRDSVAHYQDESYPLVIETTPQTHEPPSSIRDRVQRNWDARIMRGQMDALEAPLFQSFCVFLLNRIRVRTEVYLEISGERLEITPAMQPYFSSARMLGKIWGRQLAETYPMEDVVACDLTEHKSNHRSTFKLVHWKIKRDRTQEEGGKFKNKDFECDTNVAIEIVNKVEELLKGDLTCCTCSKAMLLDIAISLAIRIRTPQRKAPAGLQRQMVPKICSRESNVMMGSRKAPACMLPHVVPKICSRQTVKSYGGLQESPSWFAAPDESAKSAVRSGEALIVLKETVSPLNSAGSVMLARNLTKEEAGHLITPRLAAGRKMRRSKPTLAAESPKKVLRFVIIRLLAVMASR</sequence>
<protein>
    <recommendedName>
        <fullName evidence="7">Mitogen-activated protein kinase 2-associated protein 1</fullName>
    </recommendedName>
</protein>